<dbReference type="InterPro" id="IPR012675">
    <property type="entry name" value="Beta-grasp_dom_sf"/>
</dbReference>
<dbReference type="SUPFAM" id="SSF54665">
    <property type="entry name" value="CO dehydrogenase molybdoprotein N-domain-like"/>
    <property type="match status" value="1"/>
</dbReference>
<dbReference type="CDD" id="cd00207">
    <property type="entry name" value="fer2"/>
    <property type="match status" value="1"/>
</dbReference>
<dbReference type="InterPro" id="IPR016208">
    <property type="entry name" value="Ald_Oxase/xanthine_DH-like"/>
</dbReference>
<reference evidence="6 7" key="1">
    <citation type="submission" date="2019-04" db="EMBL/GenBank/DDBJ databases">
        <title>Phreatobacter aquaticus sp. nov.</title>
        <authorList>
            <person name="Choi A."/>
        </authorList>
    </citation>
    <scope>NUCLEOTIDE SEQUENCE [LARGE SCALE GENOMIC DNA]</scope>
    <source>
        <strain evidence="6 7">KCTC 52518</strain>
    </source>
</reference>
<dbReference type="InterPro" id="IPR037165">
    <property type="entry name" value="AldOxase/xan_DH_Mopterin-bd_sf"/>
</dbReference>
<dbReference type="Gene3D" id="3.10.20.30">
    <property type="match status" value="1"/>
</dbReference>
<protein>
    <submittedName>
        <fullName evidence="6">Aldehyde oxidase</fullName>
    </submittedName>
</protein>
<dbReference type="Pfam" id="PF01799">
    <property type="entry name" value="Fer2_2"/>
    <property type="match status" value="1"/>
</dbReference>
<dbReference type="InterPro" id="IPR001041">
    <property type="entry name" value="2Fe-2S_ferredoxin-type"/>
</dbReference>
<dbReference type="GO" id="GO:0051537">
    <property type="term" value="F:2 iron, 2 sulfur cluster binding"/>
    <property type="evidence" value="ECO:0007669"/>
    <property type="project" value="InterPro"/>
</dbReference>
<evidence type="ECO:0000256" key="1">
    <source>
        <dbReference type="ARBA" id="ARBA00006849"/>
    </source>
</evidence>
<dbReference type="OrthoDB" id="9763985at2"/>
<dbReference type="AlphaFoldDB" id="A0A4D7B878"/>
<dbReference type="InterPro" id="IPR008274">
    <property type="entry name" value="AldOxase/xan_DH_MoCoBD1"/>
</dbReference>
<dbReference type="PANTHER" id="PTHR11908:SF157">
    <property type="entry name" value="XANTHINE DEHYDROGENASE SUBUNIT D-RELATED"/>
    <property type="match status" value="1"/>
</dbReference>
<dbReference type="GO" id="GO:0016491">
    <property type="term" value="F:oxidoreductase activity"/>
    <property type="evidence" value="ECO:0007669"/>
    <property type="project" value="UniProtKB-KW"/>
</dbReference>
<dbReference type="Pfam" id="PF01315">
    <property type="entry name" value="Ald_Xan_dh_C"/>
    <property type="match status" value="1"/>
</dbReference>
<dbReference type="InterPro" id="IPR006058">
    <property type="entry name" value="2Fe2S_fd_BS"/>
</dbReference>
<dbReference type="InterPro" id="IPR002888">
    <property type="entry name" value="2Fe-2S-bd"/>
</dbReference>
<evidence type="ECO:0000313" key="6">
    <source>
        <dbReference type="EMBL" id="QCI69331.1"/>
    </source>
</evidence>
<accession>A0A4D7B878</accession>
<dbReference type="InterPro" id="IPR046867">
    <property type="entry name" value="AldOxase/xan_DH_MoCoBD2"/>
</dbReference>
<dbReference type="InterPro" id="IPR036010">
    <property type="entry name" value="2Fe-2S_ferredoxin-like_sf"/>
</dbReference>
<sequence>MALTLHVNGAVHQVAAAPFASLADTLRERMGLTGTKIGCDAGDCGACTVLMEGEQVCSCLISTAQAEGKAITTIEAQHPVVDRLRAAFLAHGAAQCGICTPGMIMAAADLLGRNQNPSRRDIEDGIGGVLCRCTGYVKIIEAIADVARGTNSLAPLAEAGAAVGARIARADGVAKVAGTDKFGADSAPADALWLRAVRSPHAHARFTFGDLEAVKSAHPGLAAILTAADIPGANSFGIFPTIKDQPVLAPGFVRYRGEAVLALVGTREAVEGLADAALPIAWTVDAALIGVEAGLTEGAPALHANIPDNVLTRGYLETGDVEAGHRLGAATAEGHFRTGFVEHAYIEPEAGYALRVGDRIEVTACTQAAVMDQEEVARVIGVPMASVRIVPTACGGGFGGKLDVSIQPLIAVAAWLTGKPVRVIYSRTESMASTTKRHPSKIWAKASADTQGRFTAYEMTGDFNTGAYASWGPTVANRVPVHATGPYKVPHVKNATRAVHTHEVPAGAFRGFGVPQAAIAGETLIDDLAEQLGLDRWAIRRINAIDHGDRTPTGQVLHASAGLPQCLDAVKADYDAMVAAAEAENAKGGRIARGIGVACMWYGCGNTSMSNPSRMRITLTAGGKLTFLNGAVDIGQGSTTVLLQIAADALGLPTTDFDFVIGDTDRTYDAGKTSASRQTFVSGNASKLAGLDLRAKILALANAGPQAKLKLDGTRLTVADGEAGRVIDLATLEADETGIVLAGEGQYDPPTTVLDAKGQGIPYATYGFAAQVAEVVVDRVLGTVKVTRIVAAHDVGRAINPTLTEGQVHGGIAQGLGLALMEEYLPGRTENLHDYLIPTAGDMPDIVVKLIEDPEPEGPFGAKGVGEPALVATAPAILSAIRHATGVRMREVPVLPHKLWEALQVREAAE</sequence>
<keyword evidence="2" id="KW-0479">Metal-binding</keyword>
<dbReference type="SUPFAM" id="SSF54292">
    <property type="entry name" value="2Fe-2S ferredoxin-like"/>
    <property type="match status" value="1"/>
</dbReference>
<evidence type="ECO:0000256" key="2">
    <source>
        <dbReference type="ARBA" id="ARBA00022723"/>
    </source>
</evidence>
<evidence type="ECO:0000313" key="7">
    <source>
        <dbReference type="Proteomes" id="UP000298781"/>
    </source>
</evidence>
<dbReference type="SUPFAM" id="SSF47741">
    <property type="entry name" value="CO dehydrogenase ISP C-domain like"/>
    <property type="match status" value="1"/>
</dbReference>
<dbReference type="Pfam" id="PF02738">
    <property type="entry name" value="MoCoBD_1"/>
    <property type="match status" value="1"/>
</dbReference>
<dbReference type="Gene3D" id="3.30.365.10">
    <property type="entry name" value="Aldehyde oxidase/xanthine dehydrogenase, molybdopterin binding domain"/>
    <property type="match status" value="4"/>
</dbReference>
<proteinExistence type="inferred from homology"/>
<keyword evidence="3" id="KW-0560">Oxidoreductase</keyword>
<dbReference type="PANTHER" id="PTHR11908">
    <property type="entry name" value="XANTHINE DEHYDROGENASE"/>
    <property type="match status" value="1"/>
</dbReference>
<evidence type="ECO:0000256" key="4">
    <source>
        <dbReference type="ARBA" id="ARBA00023004"/>
    </source>
</evidence>
<dbReference type="GO" id="GO:0005506">
    <property type="term" value="F:iron ion binding"/>
    <property type="evidence" value="ECO:0007669"/>
    <property type="project" value="InterPro"/>
</dbReference>
<feature type="domain" description="2Fe-2S ferredoxin-type" evidence="5">
    <location>
        <begin position="1"/>
        <end position="77"/>
    </location>
</feature>
<dbReference type="InterPro" id="IPR000674">
    <property type="entry name" value="Ald_Oxase/Xan_DH_a/b"/>
</dbReference>
<dbReference type="KEGG" id="pstg:E8M01_20805"/>
<dbReference type="PROSITE" id="PS51085">
    <property type="entry name" value="2FE2S_FER_2"/>
    <property type="match status" value="1"/>
</dbReference>
<dbReference type="PROSITE" id="PS00197">
    <property type="entry name" value="2FE2S_FER_1"/>
    <property type="match status" value="1"/>
</dbReference>
<gene>
    <name evidence="6" type="ORF">E8M01_20805</name>
</gene>
<dbReference type="Proteomes" id="UP000298781">
    <property type="component" value="Chromosome"/>
</dbReference>
<dbReference type="Gene3D" id="1.10.150.120">
    <property type="entry name" value="[2Fe-2S]-binding domain"/>
    <property type="match status" value="1"/>
</dbReference>
<keyword evidence="4" id="KW-0408">Iron</keyword>
<comment type="similarity">
    <text evidence="1">Belongs to the xanthine dehydrogenase family.</text>
</comment>
<dbReference type="SMART" id="SM01008">
    <property type="entry name" value="Ald_Xan_dh_C"/>
    <property type="match status" value="1"/>
</dbReference>
<dbReference type="InterPro" id="IPR036856">
    <property type="entry name" value="Ald_Oxase/Xan_DH_a/b_sf"/>
</dbReference>
<evidence type="ECO:0000256" key="3">
    <source>
        <dbReference type="ARBA" id="ARBA00023002"/>
    </source>
</evidence>
<keyword evidence="7" id="KW-1185">Reference proteome</keyword>
<dbReference type="InterPro" id="IPR036884">
    <property type="entry name" value="2Fe-2S-bd_dom_sf"/>
</dbReference>
<organism evidence="6 7">
    <name type="scientific">Phreatobacter stygius</name>
    <dbReference type="NCBI Taxonomy" id="1940610"/>
    <lineage>
        <taxon>Bacteria</taxon>
        <taxon>Pseudomonadati</taxon>
        <taxon>Pseudomonadota</taxon>
        <taxon>Alphaproteobacteria</taxon>
        <taxon>Hyphomicrobiales</taxon>
        <taxon>Phreatobacteraceae</taxon>
        <taxon>Phreatobacter</taxon>
    </lineage>
</organism>
<evidence type="ECO:0000259" key="5">
    <source>
        <dbReference type="PROSITE" id="PS51085"/>
    </source>
</evidence>
<dbReference type="Pfam" id="PF00111">
    <property type="entry name" value="Fer2"/>
    <property type="match status" value="1"/>
</dbReference>
<dbReference type="Pfam" id="PF20256">
    <property type="entry name" value="MoCoBD_2"/>
    <property type="match status" value="1"/>
</dbReference>
<dbReference type="EMBL" id="CP039690">
    <property type="protein sequence ID" value="QCI69331.1"/>
    <property type="molecule type" value="Genomic_DNA"/>
</dbReference>
<dbReference type="Gene3D" id="3.90.1170.50">
    <property type="entry name" value="Aldehyde oxidase/xanthine dehydrogenase, a/b hammerhead"/>
    <property type="match status" value="1"/>
</dbReference>
<name>A0A4D7B878_9HYPH</name>
<dbReference type="SUPFAM" id="SSF56003">
    <property type="entry name" value="Molybdenum cofactor-binding domain"/>
    <property type="match status" value="1"/>
</dbReference>